<keyword evidence="1" id="KW-0812">Transmembrane</keyword>
<keyword evidence="1" id="KW-0472">Membrane</keyword>
<reference evidence="3 4" key="1">
    <citation type="journal article" date="2012" name="Science">
        <title>The Paleozoic origin of enzymatic lignin decomposition reconstructed from 31 fungal genomes.</title>
        <authorList>
            <person name="Floudas D."/>
            <person name="Binder M."/>
            <person name="Riley R."/>
            <person name="Barry K."/>
            <person name="Blanchette R.A."/>
            <person name="Henrissat B."/>
            <person name="Martinez A.T."/>
            <person name="Otillar R."/>
            <person name="Spatafora J.W."/>
            <person name="Yadav J.S."/>
            <person name="Aerts A."/>
            <person name="Benoit I."/>
            <person name="Boyd A."/>
            <person name="Carlson A."/>
            <person name="Copeland A."/>
            <person name="Coutinho P.M."/>
            <person name="de Vries R.P."/>
            <person name="Ferreira P."/>
            <person name="Findley K."/>
            <person name="Foster B."/>
            <person name="Gaskell J."/>
            <person name="Glotzer D."/>
            <person name="Gorecki P."/>
            <person name="Heitman J."/>
            <person name="Hesse C."/>
            <person name="Hori C."/>
            <person name="Igarashi K."/>
            <person name="Jurgens J.A."/>
            <person name="Kallen N."/>
            <person name="Kersten P."/>
            <person name="Kohler A."/>
            <person name="Kuees U."/>
            <person name="Kumar T.K.A."/>
            <person name="Kuo A."/>
            <person name="LaButti K."/>
            <person name="Larrondo L.F."/>
            <person name="Lindquist E."/>
            <person name="Ling A."/>
            <person name="Lombard V."/>
            <person name="Lucas S."/>
            <person name="Lundell T."/>
            <person name="Martin R."/>
            <person name="McLaughlin D.J."/>
            <person name="Morgenstern I."/>
            <person name="Morin E."/>
            <person name="Murat C."/>
            <person name="Nagy L.G."/>
            <person name="Nolan M."/>
            <person name="Ohm R.A."/>
            <person name="Patyshakuliyeva A."/>
            <person name="Rokas A."/>
            <person name="Ruiz-Duenas F.J."/>
            <person name="Sabat G."/>
            <person name="Salamov A."/>
            <person name="Samejima M."/>
            <person name="Schmutz J."/>
            <person name="Slot J.C."/>
            <person name="St John F."/>
            <person name="Stenlid J."/>
            <person name="Sun H."/>
            <person name="Sun S."/>
            <person name="Syed K."/>
            <person name="Tsang A."/>
            <person name="Wiebenga A."/>
            <person name="Young D."/>
            <person name="Pisabarro A."/>
            <person name="Eastwood D.C."/>
            <person name="Martin F."/>
            <person name="Cullen D."/>
            <person name="Grigoriev I.V."/>
            <person name="Hibbett D.S."/>
        </authorList>
    </citation>
    <scope>NUCLEOTIDE SEQUENCE [LARGE SCALE GENOMIC DNA]</scope>
    <source>
        <strain evidence="3 4">MD-104</strain>
    </source>
</reference>
<name>A0A2H3J496_WOLCO</name>
<feature type="transmembrane region" description="Helical" evidence="1">
    <location>
        <begin position="166"/>
        <end position="186"/>
    </location>
</feature>
<accession>A0A2H3J496</accession>
<feature type="transmembrane region" description="Helical" evidence="1">
    <location>
        <begin position="53"/>
        <end position="79"/>
    </location>
</feature>
<evidence type="ECO:0000313" key="3">
    <source>
        <dbReference type="EMBL" id="PCH34603.1"/>
    </source>
</evidence>
<evidence type="ECO:0000256" key="1">
    <source>
        <dbReference type="SAM" id="Phobius"/>
    </source>
</evidence>
<dbReference type="OMA" id="KFIYFAF"/>
<organism evidence="3 4">
    <name type="scientific">Wolfiporia cocos (strain MD-104)</name>
    <name type="common">Brown rot fungus</name>
    <dbReference type="NCBI Taxonomy" id="742152"/>
    <lineage>
        <taxon>Eukaryota</taxon>
        <taxon>Fungi</taxon>
        <taxon>Dikarya</taxon>
        <taxon>Basidiomycota</taxon>
        <taxon>Agaricomycotina</taxon>
        <taxon>Agaricomycetes</taxon>
        <taxon>Polyporales</taxon>
        <taxon>Phaeolaceae</taxon>
        <taxon>Wolfiporia</taxon>
    </lineage>
</organism>
<keyword evidence="1" id="KW-1133">Transmembrane helix</keyword>
<dbReference type="InterPro" id="IPR045339">
    <property type="entry name" value="DUF6534"/>
</dbReference>
<dbReference type="PANTHER" id="PTHR40465">
    <property type="entry name" value="CHROMOSOME 1, WHOLE GENOME SHOTGUN SEQUENCE"/>
    <property type="match status" value="1"/>
</dbReference>
<feature type="domain" description="DUF6534" evidence="2">
    <location>
        <begin position="172"/>
        <end position="257"/>
    </location>
</feature>
<feature type="transmembrane region" description="Helical" evidence="1">
    <location>
        <begin position="20"/>
        <end position="41"/>
    </location>
</feature>
<proteinExistence type="predicted"/>
<feature type="transmembrane region" description="Helical" evidence="1">
    <location>
        <begin position="198"/>
        <end position="225"/>
    </location>
</feature>
<dbReference type="STRING" id="742152.A0A2H3J496"/>
<dbReference type="Proteomes" id="UP000218811">
    <property type="component" value="Unassembled WGS sequence"/>
</dbReference>
<dbReference type="AlphaFoldDB" id="A0A2H3J496"/>
<dbReference type="OrthoDB" id="2745105at2759"/>
<keyword evidence="4" id="KW-1185">Reference proteome</keyword>
<evidence type="ECO:0000313" key="4">
    <source>
        <dbReference type="Proteomes" id="UP000218811"/>
    </source>
</evidence>
<protein>
    <recommendedName>
        <fullName evidence="2">DUF6534 domain-containing protein</fullName>
    </recommendedName>
</protein>
<feature type="transmembrane region" description="Helical" evidence="1">
    <location>
        <begin position="231"/>
        <end position="253"/>
    </location>
</feature>
<dbReference type="EMBL" id="KB467832">
    <property type="protein sequence ID" value="PCH34603.1"/>
    <property type="molecule type" value="Genomic_DNA"/>
</dbReference>
<feature type="transmembrane region" description="Helical" evidence="1">
    <location>
        <begin position="124"/>
        <end position="146"/>
    </location>
</feature>
<sequence>MSFPGGAVRLQFNSTLGAAFLGQFATAILYGITSLQTFIYYKQHYKDPLILRFLVGVLWILDGIHVAFITHAMYMYMIVNFANPLNVDKPIWSVWAMIIVSNISNIIVRAIFSRTLWKLSGKALIFPLVIGLLSIYVAADAFYFAIRGFRIDSYLDIHHFSWSLYNGFAFEVLVDGMITVSQCLLLRRFRTGIKSTDSIITILMVYSINTGLLTSICAILCLVTFTVLPDMFVYFAFYFVLSKLYVNSVLANLNARSTILENMPGAKPLNKYDYTDPSSMSSGGANLVPAQFSSVVDPVLLTTRGERSVLATIGETSPV</sequence>
<gene>
    <name evidence="3" type="ORF">WOLCODRAFT_139462</name>
</gene>
<dbReference type="Pfam" id="PF20152">
    <property type="entry name" value="DUF6534"/>
    <property type="match status" value="1"/>
</dbReference>
<dbReference type="PANTHER" id="PTHR40465:SF1">
    <property type="entry name" value="DUF6534 DOMAIN-CONTAINING PROTEIN"/>
    <property type="match status" value="1"/>
</dbReference>
<feature type="transmembrane region" description="Helical" evidence="1">
    <location>
        <begin position="91"/>
        <end position="112"/>
    </location>
</feature>
<evidence type="ECO:0000259" key="2">
    <source>
        <dbReference type="Pfam" id="PF20152"/>
    </source>
</evidence>